<protein>
    <recommendedName>
        <fullName evidence="9">Anthranilate phosphoribosyltransferase</fullName>
        <ecNumber evidence="9">2.4.2.18</ecNumber>
    </recommendedName>
</protein>
<dbReference type="InterPro" id="IPR036320">
    <property type="entry name" value="Glycosyl_Trfase_fam3_N_dom_sf"/>
</dbReference>
<comment type="similarity">
    <text evidence="9">Belongs to the anthranilate phosphoribosyltransferase family.</text>
</comment>
<comment type="cofactor">
    <cofactor evidence="9">
        <name>Mg(2+)</name>
        <dbReference type="ChEBI" id="CHEBI:18420"/>
    </cofactor>
    <text evidence="9">Binds 2 magnesium ions per monomer.</text>
</comment>
<feature type="binding site" evidence="9">
    <location>
        <position position="92"/>
    </location>
    <ligand>
        <name>Mg(2+)</name>
        <dbReference type="ChEBI" id="CHEBI:18420"/>
        <label>1</label>
    </ligand>
</feature>
<feature type="binding site" evidence="9">
    <location>
        <begin position="83"/>
        <end position="84"/>
    </location>
    <ligand>
        <name>5-phospho-alpha-D-ribose 1-diphosphate</name>
        <dbReference type="ChEBI" id="CHEBI:58017"/>
    </ligand>
</feature>
<keyword evidence="3 9" id="KW-0328">Glycosyltransferase</keyword>
<feature type="binding site" evidence="9">
    <location>
        <position position="111"/>
    </location>
    <ligand>
        <name>anthranilate</name>
        <dbReference type="ChEBI" id="CHEBI:16567"/>
        <label>1</label>
    </ligand>
</feature>
<comment type="caution">
    <text evidence="12">The sequence shown here is derived from an EMBL/GenBank/DDBJ whole genome shotgun (WGS) entry which is preliminary data.</text>
</comment>
<comment type="catalytic activity">
    <reaction evidence="7 9">
        <text>N-(5-phospho-beta-D-ribosyl)anthranilate + diphosphate = 5-phospho-alpha-D-ribose 1-diphosphate + anthranilate</text>
        <dbReference type="Rhea" id="RHEA:11768"/>
        <dbReference type="ChEBI" id="CHEBI:16567"/>
        <dbReference type="ChEBI" id="CHEBI:18277"/>
        <dbReference type="ChEBI" id="CHEBI:33019"/>
        <dbReference type="ChEBI" id="CHEBI:58017"/>
        <dbReference type="EC" id="2.4.2.18"/>
    </reaction>
</comment>
<comment type="similarity">
    <text evidence="8">In the C-terminal section; belongs to the anthranilate phosphoribosyltransferase family.</text>
</comment>
<keyword evidence="2 9" id="KW-0028">Amino-acid biosynthesis</keyword>
<dbReference type="SUPFAM" id="SSF52418">
    <property type="entry name" value="Nucleoside phosphorylase/phosphoribosyltransferase catalytic domain"/>
    <property type="match status" value="1"/>
</dbReference>
<keyword evidence="9" id="KW-0460">Magnesium</keyword>
<dbReference type="NCBIfam" id="TIGR01245">
    <property type="entry name" value="trpD"/>
    <property type="match status" value="1"/>
</dbReference>
<comment type="pathway">
    <text evidence="1 9">Amino-acid biosynthesis; L-tryptophan biosynthesis; L-tryptophan from chorismate: step 2/5.</text>
</comment>
<dbReference type="InterPro" id="IPR000312">
    <property type="entry name" value="Glycosyl_Trfase_fam3"/>
</dbReference>
<dbReference type="SUPFAM" id="SSF47648">
    <property type="entry name" value="Nucleoside phosphorylase/phosphoribosyltransferase N-terminal domain"/>
    <property type="match status" value="1"/>
</dbReference>
<evidence type="ECO:0000256" key="2">
    <source>
        <dbReference type="ARBA" id="ARBA00022605"/>
    </source>
</evidence>
<name>A0A9D6UMU2_UNCSA</name>
<evidence type="ECO:0000256" key="5">
    <source>
        <dbReference type="ARBA" id="ARBA00022822"/>
    </source>
</evidence>
<dbReference type="AlphaFoldDB" id="A0A9D6UMU2"/>
<dbReference type="Gene3D" id="1.20.970.10">
    <property type="entry name" value="Transferase, Pyrimidine Nucleoside Phosphorylase, Chain C"/>
    <property type="match status" value="1"/>
</dbReference>
<reference evidence="12" key="1">
    <citation type="submission" date="2020-07" db="EMBL/GenBank/DDBJ databases">
        <title>Huge and variable diversity of episymbiotic CPR bacteria and DPANN archaea in groundwater ecosystems.</title>
        <authorList>
            <person name="He C.Y."/>
            <person name="Keren R."/>
            <person name="Whittaker M."/>
            <person name="Farag I.F."/>
            <person name="Doudna J."/>
            <person name="Cate J.H.D."/>
            <person name="Banfield J.F."/>
        </authorList>
    </citation>
    <scope>NUCLEOTIDE SEQUENCE</scope>
    <source>
        <strain evidence="12">NC_groundwater_1860_Pr3_B-0.1um_51_7</strain>
    </source>
</reference>
<evidence type="ECO:0000256" key="3">
    <source>
        <dbReference type="ARBA" id="ARBA00022676"/>
    </source>
</evidence>
<comment type="function">
    <text evidence="9">Catalyzes the transfer of the phosphoribosyl group of 5-phosphorylribose-1-pyrophosphate (PRPP) to anthranilate to yield N-(5'-phosphoribosyl)-anthranilate (PRA).</text>
</comment>
<comment type="subunit">
    <text evidence="9">Homodimer.</text>
</comment>
<dbReference type="PANTHER" id="PTHR43285">
    <property type="entry name" value="ANTHRANILATE PHOSPHORIBOSYLTRANSFERASE"/>
    <property type="match status" value="1"/>
</dbReference>
<feature type="binding site" evidence="9">
    <location>
        <position position="120"/>
    </location>
    <ligand>
        <name>5-phospho-alpha-D-ribose 1-diphosphate</name>
        <dbReference type="ChEBI" id="CHEBI:58017"/>
    </ligand>
</feature>
<evidence type="ECO:0000313" key="12">
    <source>
        <dbReference type="EMBL" id="MBI5078853.1"/>
    </source>
</evidence>
<gene>
    <name evidence="9 12" type="primary">trpD</name>
    <name evidence="12" type="ORF">HZB08_02405</name>
</gene>
<dbReference type="GO" id="GO:0005829">
    <property type="term" value="C:cytosol"/>
    <property type="evidence" value="ECO:0007669"/>
    <property type="project" value="TreeGrafter"/>
</dbReference>
<dbReference type="GO" id="GO:0000287">
    <property type="term" value="F:magnesium ion binding"/>
    <property type="evidence" value="ECO:0007669"/>
    <property type="project" value="UniProtKB-UniRule"/>
</dbReference>
<evidence type="ECO:0000256" key="4">
    <source>
        <dbReference type="ARBA" id="ARBA00022679"/>
    </source>
</evidence>
<organism evidence="12 13">
    <name type="scientific">Candidatus Saganbacteria bacterium</name>
    <dbReference type="NCBI Taxonomy" id="2575572"/>
    <lineage>
        <taxon>Bacteria</taxon>
        <taxon>Bacillati</taxon>
        <taxon>Saganbacteria</taxon>
    </lineage>
</organism>
<dbReference type="PANTHER" id="PTHR43285:SF2">
    <property type="entry name" value="ANTHRANILATE PHOSPHORIBOSYLTRANSFERASE"/>
    <property type="match status" value="1"/>
</dbReference>
<keyword evidence="5 9" id="KW-0822">Tryptophan biosynthesis</keyword>
<evidence type="ECO:0000256" key="7">
    <source>
        <dbReference type="ARBA" id="ARBA00052328"/>
    </source>
</evidence>
<dbReference type="InterPro" id="IPR035902">
    <property type="entry name" value="Nuc_phospho_transferase"/>
</dbReference>
<feature type="binding site" evidence="9">
    <location>
        <position position="166"/>
    </location>
    <ligand>
        <name>anthranilate</name>
        <dbReference type="ChEBI" id="CHEBI:16567"/>
        <label>2</label>
    </ligand>
</feature>
<proteinExistence type="inferred from homology"/>
<comment type="caution">
    <text evidence="9">Lacks conserved residue(s) required for the propagation of feature annotation.</text>
</comment>
<evidence type="ECO:0000259" key="11">
    <source>
        <dbReference type="Pfam" id="PF02885"/>
    </source>
</evidence>
<feature type="binding site" evidence="9">
    <location>
        <begin position="90"/>
        <end position="93"/>
    </location>
    <ligand>
        <name>5-phospho-alpha-D-ribose 1-diphosphate</name>
        <dbReference type="ChEBI" id="CHEBI:58017"/>
    </ligand>
</feature>
<keyword evidence="6 9" id="KW-0057">Aromatic amino acid biosynthesis</keyword>
<evidence type="ECO:0000256" key="9">
    <source>
        <dbReference type="HAMAP-Rule" id="MF_00211"/>
    </source>
</evidence>
<accession>A0A9D6UMU2</accession>
<sequence>MIKEAIRKAVERHNLTREEAALTMDTILRGDATPSQIASLITALRMKGETAEEITGFAEKMREHAINIFPHAQNLVDTCGTGGDASGTFNISTVSALVAAGAGVAVAKHGNRSVSSRCGSADVLEALGVKIDIDPKKVEECINQIGLGFIFAPNFHKAMRFAAPTRKEIGIRTIFNILGPLTNPAHACAQVLGVFKPELTEVMAEVLKNLGVKQALVVHGLDGLDEISISDATKVTHLKEPNNCWEGKIENYLIKPEDFGIHRRRREEILGGSAEQNAEIAIEILRNEEKGARREVVILNAAAAIFVSGLAKDIKEGLNLAAESLDRGAAYQKLEELIRFTAKS</sequence>
<feature type="binding site" evidence="9">
    <location>
        <position position="80"/>
    </location>
    <ligand>
        <name>anthranilate</name>
        <dbReference type="ChEBI" id="CHEBI:16567"/>
        <label>1</label>
    </ligand>
</feature>
<keyword evidence="4 9" id="KW-0808">Transferase</keyword>
<feature type="binding site" evidence="9">
    <location>
        <begin position="108"/>
        <end position="116"/>
    </location>
    <ligand>
        <name>5-phospho-alpha-D-ribose 1-diphosphate</name>
        <dbReference type="ChEBI" id="CHEBI:58017"/>
    </ligand>
</feature>
<evidence type="ECO:0000256" key="1">
    <source>
        <dbReference type="ARBA" id="ARBA00004907"/>
    </source>
</evidence>
<dbReference type="FunFam" id="3.40.1030.10:FF:000002">
    <property type="entry name" value="Anthranilate phosphoribosyltransferase"/>
    <property type="match status" value="1"/>
</dbReference>
<evidence type="ECO:0000313" key="13">
    <source>
        <dbReference type="Proteomes" id="UP000808761"/>
    </source>
</evidence>
<feature type="binding site" evidence="9">
    <location>
        <position position="80"/>
    </location>
    <ligand>
        <name>5-phospho-alpha-D-ribose 1-diphosphate</name>
        <dbReference type="ChEBI" id="CHEBI:58017"/>
    </ligand>
</feature>
<feature type="binding site" evidence="9">
    <location>
        <position position="226"/>
    </location>
    <ligand>
        <name>Mg(2+)</name>
        <dbReference type="ChEBI" id="CHEBI:18420"/>
        <label>2</label>
    </ligand>
</feature>
<dbReference type="InterPro" id="IPR005940">
    <property type="entry name" value="Anthranilate_Pribosyl_Tfrase"/>
</dbReference>
<feature type="domain" description="Glycosyl transferase family 3" evidence="10">
    <location>
        <begin position="73"/>
        <end position="331"/>
    </location>
</feature>
<dbReference type="GO" id="GO:0004048">
    <property type="term" value="F:anthranilate phosphoribosyltransferase activity"/>
    <property type="evidence" value="ECO:0007669"/>
    <property type="project" value="UniProtKB-UniRule"/>
</dbReference>
<dbReference type="GO" id="GO:0000162">
    <property type="term" value="P:L-tryptophan biosynthetic process"/>
    <property type="evidence" value="ECO:0007669"/>
    <property type="project" value="UniProtKB-UniRule"/>
</dbReference>
<feature type="domain" description="Glycosyl transferase family 3 N-terminal" evidence="11">
    <location>
        <begin position="3"/>
        <end position="65"/>
    </location>
</feature>
<evidence type="ECO:0000256" key="6">
    <source>
        <dbReference type="ARBA" id="ARBA00023141"/>
    </source>
</evidence>
<dbReference type="Gene3D" id="3.40.1030.10">
    <property type="entry name" value="Nucleoside phosphorylase/phosphoribosyltransferase catalytic domain"/>
    <property type="match status" value="1"/>
</dbReference>
<evidence type="ECO:0000256" key="8">
    <source>
        <dbReference type="ARBA" id="ARBA00061188"/>
    </source>
</evidence>
<dbReference type="EMBL" id="JACRKR010000118">
    <property type="protein sequence ID" value="MBI5078853.1"/>
    <property type="molecule type" value="Genomic_DNA"/>
</dbReference>
<dbReference type="Pfam" id="PF02885">
    <property type="entry name" value="Glycos_trans_3N"/>
    <property type="match status" value="1"/>
</dbReference>
<dbReference type="EC" id="2.4.2.18" evidence="9"/>
<dbReference type="HAMAP" id="MF_00211">
    <property type="entry name" value="TrpD"/>
    <property type="match status" value="1"/>
</dbReference>
<dbReference type="Proteomes" id="UP000808761">
    <property type="component" value="Unassembled WGS sequence"/>
</dbReference>
<feature type="binding site" evidence="9">
    <location>
        <position position="226"/>
    </location>
    <ligand>
        <name>Mg(2+)</name>
        <dbReference type="ChEBI" id="CHEBI:18420"/>
        <label>1</label>
    </ligand>
</feature>
<feature type="binding site" evidence="9">
    <location>
        <position position="225"/>
    </location>
    <ligand>
        <name>Mg(2+)</name>
        <dbReference type="ChEBI" id="CHEBI:18420"/>
        <label>2</label>
    </ligand>
</feature>
<dbReference type="Pfam" id="PF00591">
    <property type="entry name" value="Glycos_transf_3"/>
    <property type="match status" value="1"/>
</dbReference>
<evidence type="ECO:0000259" key="10">
    <source>
        <dbReference type="Pfam" id="PF00591"/>
    </source>
</evidence>
<dbReference type="InterPro" id="IPR017459">
    <property type="entry name" value="Glycosyl_Trfase_fam3_N_dom"/>
</dbReference>
<keyword evidence="9" id="KW-0479">Metal-binding</keyword>
<feature type="binding site" evidence="9">
    <location>
        <position position="88"/>
    </location>
    <ligand>
        <name>5-phospho-alpha-D-ribose 1-diphosphate</name>
        <dbReference type="ChEBI" id="CHEBI:58017"/>
    </ligand>
</feature>